<dbReference type="AlphaFoldDB" id="E5ALY1"/>
<feature type="transmembrane region" description="Helical" evidence="13">
    <location>
        <begin position="478"/>
        <end position="501"/>
    </location>
</feature>
<dbReference type="GO" id="GO:0019646">
    <property type="term" value="P:aerobic electron transport chain"/>
    <property type="evidence" value="ECO:0007669"/>
    <property type="project" value="InterPro"/>
</dbReference>
<keyword evidence="9 13" id="KW-0249">Electron transport</keyword>
<evidence type="ECO:0000256" key="3">
    <source>
        <dbReference type="ARBA" id="ARBA00022448"/>
    </source>
</evidence>
<dbReference type="GO" id="GO:0020037">
    <property type="term" value="F:heme binding"/>
    <property type="evidence" value="ECO:0007669"/>
    <property type="project" value="TreeGrafter"/>
</dbReference>
<evidence type="ECO:0000256" key="6">
    <source>
        <dbReference type="ARBA" id="ARBA00022617"/>
    </source>
</evidence>
<organism evidence="14 15">
    <name type="scientific">Mycetohabitans rhizoxinica (strain DSM 19002 / CIP 109453 / HKI 454)</name>
    <name type="common">Paraburkholderia rhizoxinica</name>
    <dbReference type="NCBI Taxonomy" id="882378"/>
    <lineage>
        <taxon>Bacteria</taxon>
        <taxon>Pseudomonadati</taxon>
        <taxon>Pseudomonadota</taxon>
        <taxon>Betaproteobacteria</taxon>
        <taxon>Burkholderiales</taxon>
        <taxon>Burkholderiaceae</taxon>
        <taxon>Mycetohabitans</taxon>
    </lineage>
</organism>
<keyword evidence="3 13" id="KW-0813">Transport</keyword>
<feature type="transmembrane region" description="Helical" evidence="13">
    <location>
        <begin position="189"/>
        <end position="213"/>
    </location>
</feature>
<dbReference type="Proteomes" id="UP000007437">
    <property type="component" value="Chromosome"/>
</dbReference>
<dbReference type="InterPro" id="IPR002585">
    <property type="entry name" value="Cyt-d_ubiquinol_oxidase_su_1"/>
</dbReference>
<keyword evidence="12 13" id="KW-0472">Membrane</keyword>
<evidence type="ECO:0000313" key="15">
    <source>
        <dbReference type="Proteomes" id="UP000007437"/>
    </source>
</evidence>
<dbReference type="GO" id="GO:0016682">
    <property type="term" value="F:oxidoreductase activity, acting on diphenols and related substances as donors, oxygen as acceptor"/>
    <property type="evidence" value="ECO:0007669"/>
    <property type="project" value="TreeGrafter"/>
</dbReference>
<evidence type="ECO:0000256" key="4">
    <source>
        <dbReference type="ARBA" id="ARBA00022475"/>
    </source>
</evidence>
<dbReference type="PANTHER" id="PTHR30365:SF0">
    <property type="entry name" value="CYTOCHROME BD-I UBIQUINOL OXIDASE SUBUNIT 1"/>
    <property type="match status" value="1"/>
</dbReference>
<reference evidence="14 15" key="1">
    <citation type="journal article" date="2011" name="J. Bacteriol.">
        <title>Complete genome sequence of Burkholderia rhizoxinica, an endosymbiont of Rhizopus microsporus.</title>
        <authorList>
            <person name="Lackner G."/>
            <person name="Moebius N."/>
            <person name="Partida-Martinez L."/>
            <person name="Hertweck C."/>
        </authorList>
    </citation>
    <scope>NUCLEOTIDE SEQUENCE [LARGE SCALE GENOMIC DNA]</scope>
    <source>
        <strain evidence="15">DSM 19002 / CIP 109453 / HKI 454</strain>
    </source>
</reference>
<dbReference type="GO" id="GO:0046872">
    <property type="term" value="F:metal ion binding"/>
    <property type="evidence" value="ECO:0007669"/>
    <property type="project" value="UniProtKB-UniRule"/>
</dbReference>
<dbReference type="GO" id="GO:0009055">
    <property type="term" value="F:electron transfer activity"/>
    <property type="evidence" value="ECO:0007669"/>
    <property type="project" value="UniProtKB-UniRule"/>
</dbReference>
<evidence type="ECO:0000256" key="12">
    <source>
        <dbReference type="ARBA" id="ARBA00023136"/>
    </source>
</evidence>
<gene>
    <name evidence="14" type="ordered locus">RBRH_02170</name>
</gene>
<keyword evidence="14" id="KW-0560">Oxidoreductase</keyword>
<keyword evidence="8 13" id="KW-0479">Metal-binding</keyword>
<dbReference type="Pfam" id="PF01654">
    <property type="entry name" value="Cyt_bd_oxida_I"/>
    <property type="match status" value="1"/>
</dbReference>
<keyword evidence="11 13" id="KW-0408">Iron</keyword>
<evidence type="ECO:0000256" key="7">
    <source>
        <dbReference type="ARBA" id="ARBA00022692"/>
    </source>
</evidence>
<feature type="transmembrane region" description="Helical" evidence="13">
    <location>
        <begin position="220"/>
        <end position="242"/>
    </location>
</feature>
<evidence type="ECO:0000256" key="13">
    <source>
        <dbReference type="PIRNR" id="PIRNR006446"/>
    </source>
</evidence>
<evidence type="ECO:0000256" key="11">
    <source>
        <dbReference type="ARBA" id="ARBA00023004"/>
    </source>
</evidence>
<name>E5ALY1_MYCRK</name>
<evidence type="ECO:0000256" key="9">
    <source>
        <dbReference type="ARBA" id="ARBA00022982"/>
    </source>
</evidence>
<keyword evidence="10 13" id="KW-1133">Transmembrane helix</keyword>
<keyword evidence="7 13" id="KW-0812">Transmembrane</keyword>
<keyword evidence="4 13" id="KW-1003">Cell membrane</keyword>
<proteinExistence type="inferred from homology"/>
<keyword evidence="6 13" id="KW-0349">Heme</keyword>
<protein>
    <submittedName>
        <fullName evidence="14">Cytochrome d ubiquinol oxidase subunit I</fullName>
        <ecNumber evidence="14">1.10.3.-</ecNumber>
    </submittedName>
</protein>
<evidence type="ECO:0000256" key="1">
    <source>
        <dbReference type="ARBA" id="ARBA00004429"/>
    </source>
</evidence>
<evidence type="ECO:0000256" key="5">
    <source>
        <dbReference type="ARBA" id="ARBA00022519"/>
    </source>
</evidence>
<feature type="transmembrane region" description="Helical" evidence="13">
    <location>
        <begin position="59"/>
        <end position="78"/>
    </location>
</feature>
<dbReference type="EMBL" id="FR687359">
    <property type="protein sequence ID" value="CBW76151.1"/>
    <property type="molecule type" value="Genomic_DNA"/>
</dbReference>
<dbReference type="GO" id="GO:0005886">
    <property type="term" value="C:plasma membrane"/>
    <property type="evidence" value="ECO:0007669"/>
    <property type="project" value="UniProtKB-SubCell"/>
</dbReference>
<dbReference type="STRING" id="882378.RBRH_02170"/>
<evidence type="ECO:0000313" key="14">
    <source>
        <dbReference type="EMBL" id="CBW76151.1"/>
    </source>
</evidence>
<comment type="subcellular location">
    <subcellularLocation>
        <location evidence="1">Cell inner membrane</location>
        <topology evidence="1">Multi-pass membrane protein</topology>
    </subcellularLocation>
</comment>
<dbReference type="KEGG" id="brh:RBRH_02170"/>
<dbReference type="GO" id="GO:0070069">
    <property type="term" value="C:cytochrome complex"/>
    <property type="evidence" value="ECO:0007669"/>
    <property type="project" value="UniProtKB-UniRule"/>
</dbReference>
<dbReference type="EC" id="1.10.3.-" evidence="14"/>
<feature type="transmembrane region" description="Helical" evidence="13">
    <location>
        <begin position="98"/>
        <end position="120"/>
    </location>
</feature>
<feature type="transmembrane region" description="Helical" evidence="13">
    <location>
        <begin position="429"/>
        <end position="451"/>
    </location>
</feature>
<keyword evidence="5" id="KW-0997">Cell inner membrane</keyword>
<dbReference type="PANTHER" id="PTHR30365">
    <property type="entry name" value="CYTOCHROME D UBIQUINOL OXIDASE"/>
    <property type="match status" value="1"/>
</dbReference>
<evidence type="ECO:0000256" key="10">
    <source>
        <dbReference type="ARBA" id="ARBA00022989"/>
    </source>
</evidence>
<evidence type="ECO:0000256" key="8">
    <source>
        <dbReference type="ARBA" id="ARBA00022723"/>
    </source>
</evidence>
<evidence type="ECO:0000256" key="2">
    <source>
        <dbReference type="ARBA" id="ARBA00009819"/>
    </source>
</evidence>
<feature type="transmembrane region" description="Helical" evidence="13">
    <location>
        <begin position="393"/>
        <end position="417"/>
    </location>
</feature>
<dbReference type="PIRSF" id="PIRSF006446">
    <property type="entry name" value="Cyt_quinol_oxidase_1"/>
    <property type="match status" value="1"/>
</dbReference>
<feature type="transmembrane region" description="Helical" evidence="13">
    <location>
        <begin position="132"/>
        <end position="151"/>
    </location>
</feature>
<dbReference type="eggNOG" id="COG1271">
    <property type="taxonomic scope" value="Bacteria"/>
</dbReference>
<dbReference type="HOGENOM" id="CLU_030555_3_1_4"/>
<sequence length="541" mass="60293">MIIMISSEVVDLSRLQFAITALYHFLFVPLTLGLSWLLVIMEAVYVMTRKQVYKDMTQFWAKLFGINFAMGVVTGITLEFQFGTNWSYYSHYVGDIFGVPLAVEGLMAFFLESTFVGLMFFGWDRLSRVGHLIVTFLVALGSNLSALWILIANGWMNNPVGAEFNYETMRMELTNLFDVVFNPVAQVKFVHTVSAGYVTAAMFVLGVSSWYLLKKRDVDFALRSFAVAAGFGLASTLCVIVLGDESGYTTGEIQQAKLAAIEAEWTTEPAPAAFTVFGLPNQDEQRTDYALRVPYALGLIATRSIDEPVVGLRDLISQNEQRIRNGIVAYGALQKMKQGDTSDATRAVFDAHKNNLGYGLLVKRYAPDVLNATDTQIAEAAKHSIPPVAPVFWSFRLMVGLGILFLVTFVLAFWFCATRSLAHESRRWFLRWCVWAIPLPWLAAEFGWIVAEVGRQPWTIAGVLPTFSSASSLAPSDLYLSIGGFILFYTVLFIVEITLMFKYARLGPSSLHTGRYHHELPQQHADATAYETQQLSHAGPA</sequence>
<accession>E5ALY1</accession>
<comment type="similarity">
    <text evidence="2 13">Belongs to the cytochrome ubiquinol oxidase subunit 1 family.</text>
</comment>
<feature type="transmembrane region" description="Helical" evidence="13">
    <location>
        <begin position="22"/>
        <end position="47"/>
    </location>
</feature>